<reference evidence="5 6" key="1">
    <citation type="journal article" date="2021" name="G3 (Bethesda)">
        <title>Improved contiguity of the threespine stickleback genome using long-read sequencing.</title>
        <authorList>
            <person name="Nath S."/>
            <person name="Shaw D.E."/>
            <person name="White M.A."/>
        </authorList>
    </citation>
    <scope>NUCLEOTIDE SEQUENCE [LARGE SCALE GENOMIC DNA]</scope>
    <source>
        <strain evidence="5 6">Lake Benthic</strain>
    </source>
</reference>
<dbReference type="GeneTree" id="ENSGT00940000165303"/>
<evidence type="ECO:0000259" key="4">
    <source>
        <dbReference type="Pfam" id="PF13868"/>
    </source>
</evidence>
<dbReference type="RefSeq" id="XP_040057301.1">
    <property type="nucleotide sequence ID" value="XM_040201367.1"/>
</dbReference>
<organism evidence="5 6">
    <name type="scientific">Gasterosteus aculeatus aculeatus</name>
    <name type="common">three-spined stickleback</name>
    <dbReference type="NCBI Taxonomy" id="481459"/>
    <lineage>
        <taxon>Eukaryota</taxon>
        <taxon>Metazoa</taxon>
        <taxon>Chordata</taxon>
        <taxon>Craniata</taxon>
        <taxon>Vertebrata</taxon>
        <taxon>Euteleostomi</taxon>
        <taxon>Actinopterygii</taxon>
        <taxon>Neopterygii</taxon>
        <taxon>Teleostei</taxon>
        <taxon>Neoteleostei</taxon>
        <taxon>Acanthomorphata</taxon>
        <taxon>Eupercaria</taxon>
        <taxon>Perciformes</taxon>
        <taxon>Cottioidei</taxon>
        <taxon>Gasterosteales</taxon>
        <taxon>Gasterosteidae</taxon>
        <taxon>Gasterosteus</taxon>
    </lineage>
</organism>
<protein>
    <submittedName>
        <fullName evidence="5">Cilia and flagella associated protein 210</fullName>
    </submittedName>
</protein>
<dbReference type="Ensembl" id="ENSGACT00000006829.2">
    <property type="protein sequence ID" value="ENSGACP00000006812.2"/>
    <property type="gene ID" value="ENSGACG00000005157.2"/>
</dbReference>
<dbReference type="InterPro" id="IPR039986">
    <property type="entry name" value="CFAP210"/>
</dbReference>
<feature type="region of interest" description="Disordered" evidence="3">
    <location>
        <begin position="212"/>
        <end position="252"/>
    </location>
</feature>
<evidence type="ECO:0000256" key="2">
    <source>
        <dbReference type="SAM" id="Coils"/>
    </source>
</evidence>
<sequence length="545" mass="63740">MSSVVQYGRRRGSSKRVSSAEEGNRMIQPPDLQQVTVLTKSDWMRIQEELNMVNKDQESMREAAKQKEALHLKSQEVVKLWSNTIAGQRQKQLEAKKIRQQIEEEKRKQTDIEEAKYRAQQREEAIEKAKNQLFHQTDRVKGLHGALLLTEVLKEREAQVELKQRIKKASDDVDREILNKIKTREEEALRQEQEKALQKKLGRQALVEGLKNQVKENEQAKERLKEENKKDGEQTQRLQELHQQEQSAEEERHAKLRRDLMRAHMEHVHNKDLIKATDQQRQEADEEQRKLFLSAKQKMIKLRKDKERELFGEAQLHKEEIMNKLVVSQQGKTAREEQRTAKARAEQEAKQEQQQREEEQKKAEMMESIAAHRELVRKEKEQRDKSTKQDTRDTLEAKKEADRIFSEKQQLKAQRMREDERKLQDFRVAQTAKRAARHQQLRREDHELAARNAELTAEEEDQFQRYSRRVIGEAAEAQRNVFPLCKAAAGGLGAGGHALTNSYLVQDLSGAPMPKYVSAATRNVKKLNEAKDIQDAKKRLGFTWS</sequence>
<dbReference type="OMA" id="CCREMIS"/>
<dbReference type="InParanoid" id="G3NN98"/>
<reference evidence="5" key="3">
    <citation type="submission" date="2025-09" db="UniProtKB">
        <authorList>
            <consortium name="Ensembl"/>
        </authorList>
    </citation>
    <scope>IDENTIFICATION</scope>
</reference>
<feature type="coiled-coil region" evidence="2">
    <location>
        <begin position="88"/>
        <end position="132"/>
    </location>
</feature>
<dbReference type="STRING" id="69293.ENSGACP00000006812"/>
<dbReference type="FunCoup" id="G3NN98">
    <property type="interactions" value="179"/>
</dbReference>
<proteinExistence type="predicted"/>
<keyword evidence="1 2" id="KW-0175">Coiled coil</keyword>
<dbReference type="PANTHER" id="PTHR28663">
    <property type="entry name" value="COILED-COIL DOMAIN-CONTAINING PROTEIN 173"/>
    <property type="match status" value="1"/>
</dbReference>
<name>G3NN98_GASAC</name>
<feature type="domain" description="Trichohyalin-plectin-homology" evidence="4">
    <location>
        <begin position="136"/>
        <end position="481"/>
    </location>
</feature>
<feature type="region of interest" description="Disordered" evidence="3">
    <location>
        <begin position="328"/>
        <end position="400"/>
    </location>
</feature>
<dbReference type="GO" id="GO:0005879">
    <property type="term" value="C:axonemal microtubule"/>
    <property type="evidence" value="ECO:0007669"/>
    <property type="project" value="TreeGrafter"/>
</dbReference>
<dbReference type="InterPro" id="IPR043597">
    <property type="entry name" value="TPH_dom"/>
</dbReference>
<dbReference type="AlphaFoldDB" id="G3NN98"/>
<feature type="region of interest" description="Disordered" evidence="3">
    <location>
        <begin position="1"/>
        <end position="30"/>
    </location>
</feature>
<feature type="compositionally biased region" description="Basic and acidic residues" evidence="3">
    <location>
        <begin position="213"/>
        <end position="252"/>
    </location>
</feature>
<evidence type="ECO:0000256" key="3">
    <source>
        <dbReference type="SAM" id="MobiDB-lite"/>
    </source>
</evidence>
<accession>G3NN98</accession>
<dbReference type="GeneID" id="120833833"/>
<dbReference type="Proteomes" id="UP000007635">
    <property type="component" value="Chromosome XVI"/>
</dbReference>
<dbReference type="KEGG" id="gat:120833833"/>
<dbReference type="Bgee" id="ENSGACG00000005157">
    <property type="expression patterns" value="Expressed in mesonephros and 3 other cell types or tissues"/>
</dbReference>
<dbReference type="eggNOG" id="ENOG502QPZ3">
    <property type="taxonomic scope" value="Eukaryota"/>
</dbReference>
<evidence type="ECO:0000256" key="1">
    <source>
        <dbReference type="ARBA" id="ARBA00023054"/>
    </source>
</evidence>
<keyword evidence="6" id="KW-1185">Reference proteome</keyword>
<dbReference type="Pfam" id="PF13868">
    <property type="entry name" value="TPH"/>
    <property type="match status" value="1"/>
</dbReference>
<dbReference type="PANTHER" id="PTHR28663:SF1">
    <property type="entry name" value="CILIA- AND FLAGELLA- ASSOCIATED PROTEIN 210"/>
    <property type="match status" value="1"/>
</dbReference>
<evidence type="ECO:0000313" key="5">
    <source>
        <dbReference type="Ensembl" id="ENSGACP00000006812.2"/>
    </source>
</evidence>
<evidence type="ECO:0000313" key="6">
    <source>
        <dbReference type="Proteomes" id="UP000007635"/>
    </source>
</evidence>
<reference evidence="5" key="2">
    <citation type="submission" date="2025-08" db="UniProtKB">
        <authorList>
            <consortium name="Ensembl"/>
        </authorList>
    </citation>
    <scope>IDENTIFICATION</scope>
</reference>
<dbReference type="CTD" id="129881"/>
<feature type="compositionally biased region" description="Basic and acidic residues" evidence="3">
    <location>
        <begin position="333"/>
        <end position="400"/>
    </location>
</feature>